<dbReference type="PANTHER" id="PTHR23253:SF9">
    <property type="entry name" value="EUKARYOTIC TRANSLATION INITIATION FACTOR 4 GAMMA 2"/>
    <property type="match status" value="1"/>
</dbReference>
<feature type="region of interest" description="Disordered" evidence="7">
    <location>
        <begin position="475"/>
        <end position="543"/>
    </location>
</feature>
<feature type="region of interest" description="Disordered" evidence="7">
    <location>
        <begin position="1560"/>
        <end position="1620"/>
    </location>
</feature>
<feature type="region of interest" description="Disordered" evidence="7">
    <location>
        <begin position="1387"/>
        <end position="1449"/>
    </location>
</feature>
<evidence type="ECO:0000256" key="1">
    <source>
        <dbReference type="ARBA" id="ARBA00005775"/>
    </source>
</evidence>
<feature type="compositionally biased region" description="Low complexity" evidence="7">
    <location>
        <begin position="1600"/>
        <end position="1614"/>
    </location>
</feature>
<feature type="compositionally biased region" description="Polar residues" evidence="7">
    <location>
        <begin position="123"/>
        <end position="159"/>
    </location>
</feature>
<accession>A0ABD1VH69</accession>
<sequence length="1809" mass="197759">MSHNQSRGDRTESGQYRKTGRSSSFNQQRHFAGGFKGGGGSSSATPANPSISNRSYKKSNSNVQGGQSRVRSPNVIQDSSHSSPAPVVQNGAPQHQPPPGVSDALVTSKSVNVIPMDAPAQRITQAVSRSPSSNVSTAVPSTNASTACSDTNGSATPSQAPVDASGSCSLQFGSISPGFMNLMQIPARTSSAPPNLDEQKKVQACHDSLKAAPAVSTPSIPKQRMPKKDTRILDQPNTRDAQPVSKSKRDVQVSAAPPVTETQKPSVHPMSGMSMQRQYHQQQVPLQFGVPNPQIQSQVTLTSSLPIPIQMGMSIPLPMGNPPMFVAGLQPPHVMQSQGLMHQAHNLNYSSQMSPQMPHQLGSIGINMASQYPPQQAAKFMASRKTVKITHPETHEELRLDGSPGPRLHPNVPPQSQPIPSFPPNHPMNYYANSYNSSSHFFPPPSSVPLNSAQILPSSQPPRFFNQVTVKPAAGSHVDKGILPSSAKGESTKPLRPHGEDSRRTHKDFEPSSSSYLQQSKPSDEPSSRSASMASKQSATVSGSVTVETALPKTLSSASLALVDDIASSLSSGAGEARNRTVDGPDSIKDEQKKPSNRRQRDQVCTQFLSSSGLSSQLPEPETLEAQTIISSRTSVMLETAKESSLATTATALEAYDSKSDRVSEGKANQSSNILDMDNVKNRQSKTETLGNDKGEVKLSESSKPHISSTETSSISISPESSGITCNHEESSSQEVVASSSHGSLLGTAQQKLDEYTCCSGDVSVVDDLIASTSILDAGIGASVGDDKTSTSDASLSVPDSVNSKEVSVMNSAVVDQEYHPVSVSSPSENVSKSENEGIENNSVGLASPPPPGVKDKVMLEPNAAKSTTPRGYKKKKELYRKAEAAGTSSDLYMAYKGPEEKKETDAPAQSTENTLSNTTDVTQDIAISSLKSGQSKVEPEDWEDAVDISTPELTMKNEQQVNDRNCDGIMTKKYSRDFLLKFAEQCTDLPEGFEIPSDMADPLMVSSINISRESYPSPRKIFDRPIGGSRQDHRGSVMGDEDKWSKLPGPLMSGKGDMWTDIAYDGNVMGFRPGQVGNYGVLRNPRVQTPVQHAGGILAGPIQSLGPQGGPQRNNSDSDRWQRGTAFQKGLMPYPQTPLQVMHKAGKKYEIGKVSDEEEIKQRQLKAILNKLTPQNFEKLFEQVKQVNIDNVVTLSGVISQIFDKALMEPTFCEMYANFCFHLAVVLPDLSVETERITFKRLLLNKCQEEFERGEKEEEEANKADEEGEAKQTEEEREEKRLRARRRMLGNIRLIGELYKKRMLTERIMHECIKKLLGPSQNPDEEDVEALCKLMGTIGVMIDHSKAKEHMDAYFDIMAQLSNNMKLSPRVRFMLKDSIDLRKNKWQQRRKVEGPKKIDEVHRDAAQERQAQASRLARAPSIGTSGRRGPPPDFAHRAPNVLSSPSPQMGGFRAVPLQHRGYGSHDFRLEERHHFENRTMSVSVPQRPLSNDSITLGPQGGLARGMAFRGQPSAPGLPLVDMPSPGDVRRIAPGLNGFSSMPERTAYSQREDLMPRYMPERFSGQSPSVYDQSNPQERSINHGNMDIRNADHNFDRSLPTSPSTQGQPPTSMQDASSEERLQDMSMATIKEFYSAKDENEVALRIKELNAPSFYPSMISMWVTYSFERNDTERYLLTKLLIGLMKARDGMISQDQLIKGFEAVLTTLEDTVNDAPRAAEFLGRIFATVIMENVISFSEVGRLIYEGGEEQGRLVEIGLAAEVLGSILEIIKSEKGDSVLTQICSSSNLRLENFKPPGSNKSWRLDKFT</sequence>
<keyword evidence="4" id="KW-0648">Protein biosynthesis</keyword>
<feature type="compositionally biased region" description="Low complexity" evidence="7">
    <location>
        <begin position="528"/>
        <end position="538"/>
    </location>
</feature>
<feature type="compositionally biased region" description="Basic and acidic residues" evidence="7">
    <location>
        <begin position="577"/>
        <end position="602"/>
    </location>
</feature>
<proteinExistence type="inferred from homology"/>
<keyword evidence="3" id="KW-0810">Translation regulation</keyword>
<feature type="region of interest" description="Disordered" evidence="7">
    <location>
        <begin position="1100"/>
        <end position="1121"/>
    </location>
</feature>
<evidence type="ECO:0000313" key="10">
    <source>
        <dbReference type="EMBL" id="KAL2536674.1"/>
    </source>
</evidence>
<dbReference type="Pfam" id="PF02854">
    <property type="entry name" value="MIF4G"/>
    <property type="match status" value="1"/>
</dbReference>
<dbReference type="InterPro" id="IPR003890">
    <property type="entry name" value="MIF4G-like_typ-3"/>
</dbReference>
<evidence type="ECO:0000256" key="2">
    <source>
        <dbReference type="ARBA" id="ARBA00022540"/>
    </source>
</evidence>
<gene>
    <name evidence="9" type="ORF">Fot_18049</name>
    <name evidence="10" type="ORF">Fot_18065</name>
</gene>
<dbReference type="SUPFAM" id="SSF48371">
    <property type="entry name" value="ARM repeat"/>
    <property type="match status" value="2"/>
</dbReference>
<feature type="compositionally biased region" description="Low complexity" evidence="7">
    <location>
        <begin position="707"/>
        <end position="725"/>
    </location>
</feature>
<evidence type="ECO:0000256" key="7">
    <source>
        <dbReference type="SAM" id="MobiDB-lite"/>
    </source>
</evidence>
<organism evidence="10 11">
    <name type="scientific">Forsythia ovata</name>
    <dbReference type="NCBI Taxonomy" id="205694"/>
    <lineage>
        <taxon>Eukaryota</taxon>
        <taxon>Viridiplantae</taxon>
        <taxon>Streptophyta</taxon>
        <taxon>Embryophyta</taxon>
        <taxon>Tracheophyta</taxon>
        <taxon>Spermatophyta</taxon>
        <taxon>Magnoliopsida</taxon>
        <taxon>eudicotyledons</taxon>
        <taxon>Gunneridae</taxon>
        <taxon>Pentapetalae</taxon>
        <taxon>asterids</taxon>
        <taxon>lamiids</taxon>
        <taxon>Lamiales</taxon>
        <taxon>Oleaceae</taxon>
        <taxon>Forsythieae</taxon>
        <taxon>Forsythia</taxon>
    </lineage>
</organism>
<feature type="region of interest" description="Disordered" evidence="7">
    <location>
        <begin position="1"/>
        <end position="104"/>
    </location>
</feature>
<comment type="similarity">
    <text evidence="1">Belongs to the eukaryotic initiation factor 4G family.</text>
</comment>
<feature type="compositionally biased region" description="Basic and acidic residues" evidence="7">
    <location>
        <begin position="1391"/>
        <end position="1408"/>
    </location>
</feature>
<dbReference type="GO" id="GO:0003743">
    <property type="term" value="F:translation initiation factor activity"/>
    <property type="evidence" value="ECO:0007669"/>
    <property type="project" value="UniProtKB-KW"/>
</dbReference>
<feature type="region of interest" description="Disordered" evidence="7">
    <location>
        <begin position="900"/>
        <end position="921"/>
    </location>
</feature>
<dbReference type="Pfam" id="PF02847">
    <property type="entry name" value="MA3"/>
    <property type="match status" value="1"/>
</dbReference>
<evidence type="ECO:0000259" key="8">
    <source>
        <dbReference type="PROSITE" id="PS51366"/>
    </source>
</evidence>
<dbReference type="Gene3D" id="1.25.40.180">
    <property type="match status" value="2"/>
</dbReference>
<evidence type="ECO:0000256" key="5">
    <source>
        <dbReference type="ARBA" id="ARBA00067320"/>
    </source>
</evidence>
<name>A0ABD1VH69_9LAMI</name>
<dbReference type="FunFam" id="1.25.40.180:FF:000034">
    <property type="entry name" value="Eukaryotic translation initiation factor 4G"/>
    <property type="match status" value="1"/>
</dbReference>
<dbReference type="InterPro" id="IPR016024">
    <property type="entry name" value="ARM-type_fold"/>
</dbReference>
<feature type="compositionally biased region" description="Basic and acidic residues" evidence="7">
    <location>
        <begin position="1031"/>
        <end position="1046"/>
    </location>
</feature>
<dbReference type="InterPro" id="IPR003891">
    <property type="entry name" value="Initiation_fac_eIF4g_MI"/>
</dbReference>
<feature type="region of interest" description="Disordered" evidence="7">
    <location>
        <begin position="209"/>
        <end position="271"/>
    </location>
</feature>
<feature type="region of interest" description="Disordered" evidence="7">
    <location>
        <begin position="123"/>
        <end position="160"/>
    </location>
</feature>
<feature type="compositionally biased region" description="Polar residues" evidence="7">
    <location>
        <begin position="908"/>
        <end position="921"/>
    </location>
</feature>
<reference evidence="11" key="2">
    <citation type="submission" date="2024-07" db="EMBL/GenBank/DDBJ databases">
        <title>Two chromosome-level genome assemblies of Korean endemic species Abeliophyllum distichum and Forsythia ovata (Oleaceae).</title>
        <authorList>
            <person name="Jang H."/>
        </authorList>
    </citation>
    <scope>NUCLEOTIDE SEQUENCE [LARGE SCALE GENOMIC DNA]</scope>
</reference>
<feature type="compositionally biased region" description="Polar residues" evidence="7">
    <location>
        <begin position="1564"/>
        <end position="1583"/>
    </location>
</feature>
<feature type="compositionally biased region" description="Basic and acidic residues" evidence="7">
    <location>
        <begin position="691"/>
        <end position="704"/>
    </location>
</feature>
<dbReference type="FunFam" id="1.25.40.180:FF:000024">
    <property type="entry name" value="Eukaryotic translation initiation factor 4G"/>
    <property type="match status" value="1"/>
</dbReference>
<feature type="region of interest" description="Disordered" evidence="7">
    <location>
        <begin position="1255"/>
        <end position="1280"/>
    </location>
</feature>
<dbReference type="SMART" id="SM00544">
    <property type="entry name" value="MA3"/>
    <property type="match status" value="1"/>
</dbReference>
<feature type="region of interest" description="Disordered" evidence="7">
    <location>
        <begin position="658"/>
        <end position="739"/>
    </location>
</feature>
<feature type="region of interest" description="Disordered" evidence="7">
    <location>
        <begin position="1020"/>
        <end position="1050"/>
    </location>
</feature>
<feature type="region of interest" description="Disordered" evidence="7">
    <location>
        <begin position="571"/>
        <end position="603"/>
    </location>
</feature>
<dbReference type="SMART" id="SM00543">
    <property type="entry name" value="MIF4G"/>
    <property type="match status" value="1"/>
</dbReference>
<protein>
    <recommendedName>
        <fullName evidence="5">Eukaryotic translation initiation factor 4G</fullName>
    </recommendedName>
    <alternativeName>
        <fullName evidence="6">Protein synthesis initiation factor 4G</fullName>
    </alternativeName>
</protein>
<feature type="compositionally biased region" description="Polar residues" evidence="7">
    <location>
        <begin position="13"/>
        <end position="29"/>
    </location>
</feature>
<dbReference type="GO" id="GO:0006417">
    <property type="term" value="P:regulation of translation"/>
    <property type="evidence" value="ECO:0007669"/>
    <property type="project" value="UniProtKB-KW"/>
</dbReference>
<feature type="region of interest" description="Disordered" evidence="7">
    <location>
        <begin position="396"/>
        <end position="425"/>
    </location>
</feature>
<feature type="compositionally biased region" description="Basic and acidic residues" evidence="7">
    <location>
        <begin position="490"/>
        <end position="510"/>
    </location>
</feature>
<dbReference type="Proteomes" id="UP001604277">
    <property type="component" value="Unassembled WGS sequence"/>
</dbReference>
<comment type="caution">
    <text evidence="10">The sequence shown here is derived from an EMBL/GenBank/DDBJ whole genome shotgun (WGS) entry which is preliminary data.</text>
</comment>
<feature type="region of interest" description="Disordered" evidence="7">
    <location>
        <begin position="780"/>
        <end position="799"/>
    </location>
</feature>
<feature type="domain" description="MI" evidence="8">
    <location>
        <begin position="1621"/>
        <end position="1745"/>
    </location>
</feature>
<evidence type="ECO:0000313" key="9">
    <source>
        <dbReference type="EMBL" id="KAL2536658.1"/>
    </source>
</evidence>
<feature type="region of interest" description="Disordered" evidence="7">
    <location>
        <begin position="822"/>
        <end position="852"/>
    </location>
</feature>
<evidence type="ECO:0000256" key="6">
    <source>
        <dbReference type="ARBA" id="ARBA00075135"/>
    </source>
</evidence>
<reference evidence="10" key="1">
    <citation type="submission" date="2024-07" db="EMBL/GenBank/DDBJ databases">
        <title>Two chromosome-level genome assemblies of Korean endemic species Abeliophyllum distichum and Forsythia ovata (Oleaceae).</title>
        <authorList>
            <person name="Mun J.H."/>
        </authorList>
    </citation>
    <scope>NUCLEOTIDE SEQUENCE</scope>
    <source>
        <strain evidence="10">KNKB202402200001</strain>
        <tissue evidence="10">Leaf</tissue>
    </source>
</reference>
<dbReference type="PANTHER" id="PTHR23253">
    <property type="entry name" value="EUKARYOTIC TRANSLATION INITIATION FACTOR 4 GAMMA"/>
    <property type="match status" value="1"/>
</dbReference>
<evidence type="ECO:0000256" key="4">
    <source>
        <dbReference type="ARBA" id="ARBA00022917"/>
    </source>
</evidence>
<keyword evidence="2 10" id="KW-0396">Initiation factor</keyword>
<keyword evidence="11" id="KW-1185">Reference proteome</keyword>
<feature type="compositionally biased region" description="Low complexity" evidence="7">
    <location>
        <begin position="822"/>
        <end position="833"/>
    </location>
</feature>
<feature type="compositionally biased region" description="Low complexity" evidence="7">
    <location>
        <begin position="511"/>
        <end position="521"/>
    </location>
</feature>
<dbReference type="EMBL" id="JBFOLJ010000005">
    <property type="protein sequence ID" value="KAL2536658.1"/>
    <property type="molecule type" value="Genomic_DNA"/>
</dbReference>
<evidence type="ECO:0000256" key="3">
    <source>
        <dbReference type="ARBA" id="ARBA00022845"/>
    </source>
</evidence>
<feature type="compositionally biased region" description="Pro residues" evidence="7">
    <location>
        <begin position="411"/>
        <end position="425"/>
    </location>
</feature>
<dbReference type="EMBL" id="JBFOLJ010000005">
    <property type="protein sequence ID" value="KAL2536674.1"/>
    <property type="molecule type" value="Genomic_DNA"/>
</dbReference>
<evidence type="ECO:0000313" key="11">
    <source>
        <dbReference type="Proteomes" id="UP001604277"/>
    </source>
</evidence>
<feature type="compositionally biased region" description="Polar residues" evidence="7">
    <location>
        <begin position="44"/>
        <end position="83"/>
    </location>
</feature>
<dbReference type="PROSITE" id="PS51366">
    <property type="entry name" value="MI"/>
    <property type="match status" value="1"/>
</dbReference>
<feature type="compositionally biased region" description="Basic and acidic residues" evidence="7">
    <location>
        <begin position="1"/>
        <end position="12"/>
    </location>
</feature>